<dbReference type="InterPro" id="IPR004450">
    <property type="entry name" value="Thr_synthase-like"/>
</dbReference>
<evidence type="ECO:0000259" key="8">
    <source>
        <dbReference type="Pfam" id="PF14821"/>
    </source>
</evidence>
<organism evidence="9 10">
    <name type="scientific">Desulfurella multipotens</name>
    <dbReference type="NCBI Taxonomy" id="79269"/>
    <lineage>
        <taxon>Bacteria</taxon>
        <taxon>Pseudomonadati</taxon>
        <taxon>Campylobacterota</taxon>
        <taxon>Desulfurellia</taxon>
        <taxon>Desulfurellales</taxon>
        <taxon>Desulfurellaceae</taxon>
        <taxon>Desulfurella</taxon>
    </lineage>
</organism>
<dbReference type="Gene3D" id="3.90.1380.10">
    <property type="entry name" value="Threonine synthase, N-terminal domain"/>
    <property type="match status" value="1"/>
</dbReference>
<keyword evidence="3 6" id="KW-0663">Pyridoxal phosphate</keyword>
<name>A0A1G6KLT8_9BACT</name>
<accession>A0A1G6KLT8</accession>
<proteinExistence type="inferred from homology"/>
<dbReference type="Pfam" id="PF00291">
    <property type="entry name" value="PALP"/>
    <property type="match status" value="1"/>
</dbReference>
<feature type="modified residue" description="N6-(pyridoxal phosphate)lysine" evidence="6">
    <location>
        <position position="107"/>
    </location>
</feature>
<comment type="cofactor">
    <cofactor evidence="1 6">
        <name>pyridoxal 5'-phosphate</name>
        <dbReference type="ChEBI" id="CHEBI:597326"/>
    </cofactor>
</comment>
<dbReference type="InterPro" id="IPR051166">
    <property type="entry name" value="Threonine_Synthase"/>
</dbReference>
<evidence type="ECO:0000256" key="5">
    <source>
        <dbReference type="NCBIfam" id="TIGR00260"/>
    </source>
</evidence>
<feature type="domain" description="Tryptophan synthase beta chain-like PALP" evidence="7">
    <location>
        <begin position="85"/>
        <end position="388"/>
    </location>
</feature>
<dbReference type="OrthoDB" id="9763107at2"/>
<dbReference type="Gene3D" id="3.40.50.1100">
    <property type="match status" value="2"/>
</dbReference>
<feature type="domain" description="Threonine synthase N-terminal" evidence="8">
    <location>
        <begin position="3"/>
        <end position="76"/>
    </location>
</feature>
<dbReference type="CDD" id="cd01560">
    <property type="entry name" value="Thr-synth_2"/>
    <property type="match status" value="1"/>
</dbReference>
<keyword evidence="4" id="KW-0456">Lyase</keyword>
<dbReference type="RefSeq" id="WP_092128089.1">
    <property type="nucleotide sequence ID" value="NZ_FMYU01000004.1"/>
</dbReference>
<gene>
    <name evidence="9" type="ORF">SAMN05660835_00627</name>
</gene>
<dbReference type="Pfam" id="PF14821">
    <property type="entry name" value="Thr_synth_N"/>
    <property type="match status" value="1"/>
</dbReference>
<dbReference type="GO" id="GO:0004795">
    <property type="term" value="F:threonine synthase activity"/>
    <property type="evidence" value="ECO:0007669"/>
    <property type="project" value="UniProtKB-UniRule"/>
</dbReference>
<keyword evidence="10" id="KW-1185">Reference proteome</keyword>
<sequence length="450" mass="51541">MFYKSTRCGVDKISFKDAIMMGLATDGGLIVPEFVPKLLPQNLKNDDFKSIAFEIFKLYIDDIKEKDIFDLIEKSYAVFDDIEVTPIRQFDSLYILELFHGPTYAFKDIALQFLGNLFEYILDERNQTLNVLGATSGDTGSAAIYGLKGKKNVKVFILYPKNGVSPTQELQMCDIEDKNVFPIAIYGTFDDCQNIIKEIFKDNAFKEKYHLGSINSINFARILAQIVYYYYAFLKIGKNVLFSVPTGNFGDIFAGYLAKLMGLPIEKLILATNENDVLYRFVRFGDYSKQNVKKTLSPSMDIQLASNFERYIYYLYDQDCNKVKNLMVELNKNSKLSFTDKLNQIQSDFSAYRTSDKEILETIKYFYEKYNYIIDPHTACGVKAALKEGKQTICLATAHPAKFSEAIENALGFKIDMPEKLAKLKTKKRNFEQENSIEAIKHFIELNANV</sequence>
<dbReference type="PANTHER" id="PTHR42690">
    <property type="entry name" value="THREONINE SYNTHASE FAMILY MEMBER"/>
    <property type="match status" value="1"/>
</dbReference>
<reference evidence="10" key="1">
    <citation type="submission" date="2016-10" db="EMBL/GenBank/DDBJ databases">
        <authorList>
            <person name="Varghese N."/>
            <person name="Submissions S."/>
        </authorList>
    </citation>
    <scope>NUCLEOTIDE SEQUENCE [LARGE SCALE GENOMIC DNA]</scope>
    <source>
        <strain evidence="10">DSM 8415</strain>
    </source>
</reference>
<dbReference type="NCBIfam" id="TIGR00260">
    <property type="entry name" value="thrC"/>
    <property type="match status" value="1"/>
</dbReference>
<evidence type="ECO:0000256" key="4">
    <source>
        <dbReference type="ARBA" id="ARBA00023239"/>
    </source>
</evidence>
<dbReference type="InterPro" id="IPR037158">
    <property type="entry name" value="Thr_synth_N_sf"/>
</dbReference>
<evidence type="ECO:0000313" key="10">
    <source>
        <dbReference type="Proteomes" id="UP000199411"/>
    </source>
</evidence>
<dbReference type="InterPro" id="IPR001926">
    <property type="entry name" value="TrpB-like_PALP"/>
</dbReference>
<evidence type="ECO:0000259" key="7">
    <source>
        <dbReference type="Pfam" id="PF00291"/>
    </source>
</evidence>
<dbReference type="InterPro" id="IPR029144">
    <property type="entry name" value="Thr_synth_N"/>
</dbReference>
<dbReference type="Proteomes" id="UP000199411">
    <property type="component" value="Unassembled WGS sequence"/>
</dbReference>
<evidence type="ECO:0000256" key="2">
    <source>
        <dbReference type="ARBA" id="ARBA00005517"/>
    </source>
</evidence>
<dbReference type="InterPro" id="IPR036052">
    <property type="entry name" value="TrpB-like_PALP_sf"/>
</dbReference>
<evidence type="ECO:0000256" key="1">
    <source>
        <dbReference type="ARBA" id="ARBA00001933"/>
    </source>
</evidence>
<dbReference type="GO" id="GO:0009088">
    <property type="term" value="P:threonine biosynthetic process"/>
    <property type="evidence" value="ECO:0007669"/>
    <property type="project" value="UniProtKB-UniRule"/>
</dbReference>
<dbReference type="SUPFAM" id="SSF53686">
    <property type="entry name" value="Tryptophan synthase beta subunit-like PLP-dependent enzymes"/>
    <property type="match status" value="1"/>
</dbReference>
<dbReference type="EMBL" id="FMYU01000004">
    <property type="protein sequence ID" value="SDC31781.1"/>
    <property type="molecule type" value="Genomic_DNA"/>
</dbReference>
<comment type="similarity">
    <text evidence="2">Belongs to the threonine synthase family.</text>
</comment>
<evidence type="ECO:0000256" key="6">
    <source>
        <dbReference type="PIRSR" id="PIRSR604450-51"/>
    </source>
</evidence>
<evidence type="ECO:0000313" key="9">
    <source>
        <dbReference type="EMBL" id="SDC31781.1"/>
    </source>
</evidence>
<dbReference type="AlphaFoldDB" id="A0A1G6KLT8"/>
<protein>
    <recommendedName>
        <fullName evidence="5">Threonine synthase</fullName>
        <ecNumber evidence="5">4.2.3.1</ecNumber>
    </recommendedName>
</protein>
<evidence type="ECO:0000256" key="3">
    <source>
        <dbReference type="ARBA" id="ARBA00022898"/>
    </source>
</evidence>
<dbReference type="PANTHER" id="PTHR42690:SF1">
    <property type="entry name" value="THREONINE SYNTHASE-LIKE 2"/>
    <property type="match status" value="1"/>
</dbReference>
<dbReference type="EC" id="4.2.3.1" evidence="5"/>